<dbReference type="STRING" id="571438.SAMN05192586_102211"/>
<protein>
    <submittedName>
        <fullName evidence="2">Glycosyl transferases group 1</fullName>
    </submittedName>
</protein>
<evidence type="ECO:0000313" key="2">
    <source>
        <dbReference type="EMBL" id="SDF20732.1"/>
    </source>
</evidence>
<reference evidence="3" key="1">
    <citation type="submission" date="2016-10" db="EMBL/GenBank/DDBJ databases">
        <authorList>
            <person name="Varghese N."/>
            <person name="Submissions S."/>
        </authorList>
    </citation>
    <scope>NUCLEOTIDE SEQUENCE [LARGE SCALE GENOMIC DNA]</scope>
    <source>
        <strain evidence="3">KHC7</strain>
    </source>
</reference>
<dbReference type="GO" id="GO:0016757">
    <property type="term" value="F:glycosyltransferase activity"/>
    <property type="evidence" value="ECO:0007669"/>
    <property type="project" value="InterPro"/>
</dbReference>
<dbReference type="AlphaFoldDB" id="A0A1G7J6X7"/>
<dbReference type="InterPro" id="IPR001296">
    <property type="entry name" value="Glyco_trans_1"/>
</dbReference>
<evidence type="ECO:0000313" key="3">
    <source>
        <dbReference type="Proteomes" id="UP000199355"/>
    </source>
</evidence>
<dbReference type="SUPFAM" id="SSF53756">
    <property type="entry name" value="UDP-Glycosyltransferase/glycogen phosphorylase"/>
    <property type="match status" value="1"/>
</dbReference>
<dbReference type="Proteomes" id="UP000199355">
    <property type="component" value="Unassembled WGS sequence"/>
</dbReference>
<dbReference type="Gene3D" id="3.40.50.2000">
    <property type="entry name" value="Glycogen Phosphorylase B"/>
    <property type="match status" value="2"/>
</dbReference>
<keyword evidence="2" id="KW-0808">Transferase</keyword>
<accession>A0A1G7J6X7</accession>
<dbReference type="Pfam" id="PF00534">
    <property type="entry name" value="Glycos_transf_1"/>
    <property type="match status" value="1"/>
</dbReference>
<organism evidence="2 3">
    <name type="scientific">Desulfovibrio legallii</name>
    <dbReference type="NCBI Taxonomy" id="571438"/>
    <lineage>
        <taxon>Bacteria</taxon>
        <taxon>Pseudomonadati</taxon>
        <taxon>Thermodesulfobacteriota</taxon>
        <taxon>Desulfovibrionia</taxon>
        <taxon>Desulfovibrionales</taxon>
        <taxon>Desulfovibrionaceae</taxon>
        <taxon>Desulfovibrio</taxon>
    </lineage>
</organism>
<dbReference type="PANTHER" id="PTHR12526">
    <property type="entry name" value="GLYCOSYLTRANSFERASE"/>
    <property type="match status" value="1"/>
</dbReference>
<keyword evidence="3" id="KW-1185">Reference proteome</keyword>
<feature type="domain" description="Glycosyl transferase family 1" evidence="1">
    <location>
        <begin position="1"/>
        <end position="62"/>
    </location>
</feature>
<gene>
    <name evidence="2" type="ORF">SAMN05192586_102211</name>
</gene>
<proteinExistence type="predicted"/>
<dbReference type="EMBL" id="FNBX01000002">
    <property type="protein sequence ID" value="SDF20732.1"/>
    <property type="molecule type" value="Genomic_DNA"/>
</dbReference>
<evidence type="ECO:0000259" key="1">
    <source>
        <dbReference type="Pfam" id="PF00534"/>
    </source>
</evidence>
<sequence>MESLACGTPVVGFAVGGIPDMVEHKVNGMLATPHDPQELAAGIAYVLEDQERREAMGRAARRTVEEKYAYPVVAKQYIELYQQLLNRK</sequence>
<name>A0A1G7J6X7_9BACT</name>